<reference evidence="2" key="1">
    <citation type="journal article" date="2018" name="Genome Biol. Evol.">
        <title>Genomics and development of Lentinus tigrinus, a white-rot wood-decaying mushroom with dimorphic fruiting bodies.</title>
        <authorList>
            <person name="Wu B."/>
            <person name="Xu Z."/>
            <person name="Knudson A."/>
            <person name="Carlson A."/>
            <person name="Chen N."/>
            <person name="Kovaka S."/>
            <person name="LaButti K."/>
            <person name="Lipzen A."/>
            <person name="Pennachio C."/>
            <person name="Riley R."/>
            <person name="Schakwitz W."/>
            <person name="Umezawa K."/>
            <person name="Ohm R.A."/>
            <person name="Grigoriev I.V."/>
            <person name="Nagy L.G."/>
            <person name="Gibbons J."/>
            <person name="Hibbett D."/>
        </authorList>
    </citation>
    <scope>NUCLEOTIDE SEQUENCE [LARGE SCALE GENOMIC DNA]</scope>
    <source>
        <strain evidence="2">ALCF2SS1-6</strain>
    </source>
</reference>
<evidence type="ECO:0000313" key="2">
    <source>
        <dbReference type="EMBL" id="RPD66291.1"/>
    </source>
</evidence>
<feature type="transmembrane region" description="Helical" evidence="1">
    <location>
        <begin position="130"/>
        <end position="150"/>
    </location>
</feature>
<feature type="transmembrane region" description="Helical" evidence="1">
    <location>
        <begin position="60"/>
        <end position="80"/>
    </location>
</feature>
<dbReference type="OrthoDB" id="3188789at2759"/>
<dbReference type="EMBL" id="ML122251">
    <property type="protein sequence ID" value="RPD66291.1"/>
    <property type="molecule type" value="Genomic_DNA"/>
</dbReference>
<dbReference type="AlphaFoldDB" id="A0A5C2SSI3"/>
<name>A0A5C2SSI3_9APHY</name>
<keyword evidence="1" id="KW-0812">Transmembrane</keyword>
<dbReference type="STRING" id="1328759.A0A5C2SSI3"/>
<evidence type="ECO:0000256" key="1">
    <source>
        <dbReference type="SAM" id="Phobius"/>
    </source>
</evidence>
<sequence>MFGRLTQTSYEMRNPFIVLRFVLFAILVYVNILILGLAGWNISVLKGLKIHDLSAPTFVIFNACILIIMLAACLVSPWLVTKPVDKVRDECIWTGVMSGLQLASCFSITVNGPAALCQGISVTACASSSLVVALSWISCMILLLYSFSLLTTAITHMNIIPDVWSASIRTVRWYAAPEEHLEAPSTTRYEKSRFSEMLEQKRLSFHYSTPIFEQHAKALPASPLDPPKFPSTPTSPIWQSRKDSAGSLKFAEPALPSRRTTWTSRIMSGAGTLSHKISNESMRPNWAKRASPRRGVDLPFTMPRFSFKPLPPVRPLRPLKLKSHWSQSTSSPPPVPALPPKARVAGPLDTTLSPTSTFYIDLERDAVVPVAPVPRPMSYGMFPEDVIDPDQPVTRSQRIEWVRADSPASSLR</sequence>
<gene>
    <name evidence="2" type="ORF">L227DRAFT_649040</name>
</gene>
<keyword evidence="1" id="KW-1133">Transmembrane helix</keyword>
<feature type="transmembrane region" description="Helical" evidence="1">
    <location>
        <begin position="21"/>
        <end position="40"/>
    </location>
</feature>
<organism evidence="2 3">
    <name type="scientific">Lentinus tigrinus ALCF2SS1-6</name>
    <dbReference type="NCBI Taxonomy" id="1328759"/>
    <lineage>
        <taxon>Eukaryota</taxon>
        <taxon>Fungi</taxon>
        <taxon>Dikarya</taxon>
        <taxon>Basidiomycota</taxon>
        <taxon>Agaricomycotina</taxon>
        <taxon>Agaricomycetes</taxon>
        <taxon>Polyporales</taxon>
        <taxon>Polyporaceae</taxon>
        <taxon>Lentinus</taxon>
    </lineage>
</organism>
<proteinExistence type="predicted"/>
<dbReference type="Proteomes" id="UP000313359">
    <property type="component" value="Unassembled WGS sequence"/>
</dbReference>
<protein>
    <submittedName>
        <fullName evidence="2">Uncharacterized protein</fullName>
    </submittedName>
</protein>
<feature type="transmembrane region" description="Helical" evidence="1">
    <location>
        <begin position="92"/>
        <end position="110"/>
    </location>
</feature>
<keyword evidence="1" id="KW-0472">Membrane</keyword>
<evidence type="ECO:0000313" key="3">
    <source>
        <dbReference type="Proteomes" id="UP000313359"/>
    </source>
</evidence>
<accession>A0A5C2SSI3</accession>
<keyword evidence="3" id="KW-1185">Reference proteome</keyword>